<evidence type="ECO:0000313" key="2">
    <source>
        <dbReference type="EMBL" id="RIA89862.1"/>
    </source>
</evidence>
<dbReference type="Pfam" id="PF07052">
    <property type="entry name" value="Hep_59"/>
    <property type="match status" value="1"/>
</dbReference>
<keyword evidence="3" id="KW-1185">Reference proteome</keyword>
<feature type="compositionally biased region" description="Basic and acidic residues" evidence="1">
    <location>
        <begin position="12"/>
        <end position="24"/>
    </location>
</feature>
<dbReference type="STRING" id="658196.A0A397SW08"/>
<dbReference type="Proteomes" id="UP000265703">
    <property type="component" value="Unassembled WGS sequence"/>
</dbReference>
<gene>
    <name evidence="2" type="ORF">C1645_876452</name>
</gene>
<feature type="region of interest" description="Disordered" evidence="1">
    <location>
        <begin position="105"/>
        <end position="125"/>
    </location>
</feature>
<organism evidence="2 3">
    <name type="scientific">Glomus cerebriforme</name>
    <dbReference type="NCBI Taxonomy" id="658196"/>
    <lineage>
        <taxon>Eukaryota</taxon>
        <taxon>Fungi</taxon>
        <taxon>Fungi incertae sedis</taxon>
        <taxon>Mucoromycota</taxon>
        <taxon>Glomeromycotina</taxon>
        <taxon>Glomeromycetes</taxon>
        <taxon>Glomerales</taxon>
        <taxon>Glomeraceae</taxon>
        <taxon>Glomus</taxon>
    </lineage>
</organism>
<feature type="region of interest" description="Disordered" evidence="1">
    <location>
        <begin position="1"/>
        <end position="36"/>
    </location>
</feature>
<dbReference type="InterPro" id="IPR010756">
    <property type="entry name" value="Tls1-like"/>
</dbReference>
<dbReference type="OrthoDB" id="5627at2759"/>
<proteinExistence type="predicted"/>
<protein>
    <submittedName>
        <fullName evidence="2">Uncharacterized protein</fullName>
    </submittedName>
</protein>
<accession>A0A397SW08</accession>
<sequence>MIIQEHNNMEIMKPKSLSDKEQSEGQKTSKSVEKGEDISETIEEIIKLRKYRGKLQGIDAEKLSKGETKVKKKDDLIDEVQKKKIMLDSFALDADKHMMAYIEEGMRKRRDQKSDAKNGDNSGSR</sequence>
<evidence type="ECO:0000256" key="1">
    <source>
        <dbReference type="SAM" id="MobiDB-lite"/>
    </source>
</evidence>
<name>A0A397SW08_9GLOM</name>
<dbReference type="EMBL" id="QKYT01000202">
    <property type="protein sequence ID" value="RIA89862.1"/>
    <property type="molecule type" value="Genomic_DNA"/>
</dbReference>
<reference evidence="2 3" key="1">
    <citation type="submission" date="2018-06" db="EMBL/GenBank/DDBJ databases">
        <title>Comparative genomics reveals the genomic features of Rhizophagus irregularis, R. cerebriforme, R. diaphanum and Gigaspora rosea, and their symbiotic lifestyle signature.</title>
        <authorList>
            <person name="Morin E."/>
            <person name="San Clemente H."/>
            <person name="Chen E.C.H."/>
            <person name="De La Providencia I."/>
            <person name="Hainaut M."/>
            <person name="Kuo A."/>
            <person name="Kohler A."/>
            <person name="Murat C."/>
            <person name="Tang N."/>
            <person name="Roy S."/>
            <person name="Loubradou J."/>
            <person name="Henrissat B."/>
            <person name="Grigoriev I.V."/>
            <person name="Corradi N."/>
            <person name="Roux C."/>
            <person name="Martin F.M."/>
        </authorList>
    </citation>
    <scope>NUCLEOTIDE SEQUENCE [LARGE SCALE GENOMIC DNA]</scope>
    <source>
        <strain evidence="2 3">DAOM 227022</strain>
    </source>
</reference>
<evidence type="ECO:0000313" key="3">
    <source>
        <dbReference type="Proteomes" id="UP000265703"/>
    </source>
</evidence>
<comment type="caution">
    <text evidence="2">The sequence shown here is derived from an EMBL/GenBank/DDBJ whole genome shotgun (WGS) entry which is preliminary data.</text>
</comment>
<dbReference type="AlphaFoldDB" id="A0A397SW08"/>